<keyword evidence="9" id="KW-1185">Reference proteome</keyword>
<dbReference type="Gene3D" id="3.40.50.150">
    <property type="entry name" value="Vaccinia Virus protein VP39"/>
    <property type="match status" value="1"/>
</dbReference>
<dbReference type="GO" id="GO:0032259">
    <property type="term" value="P:methylation"/>
    <property type="evidence" value="ECO:0007669"/>
    <property type="project" value="UniProtKB-KW"/>
</dbReference>
<keyword evidence="5 7" id="KW-0808">Transferase</keyword>
<evidence type="ECO:0000256" key="5">
    <source>
        <dbReference type="ARBA" id="ARBA00022679"/>
    </source>
</evidence>
<dbReference type="PANTHER" id="PTHR11579:SF0">
    <property type="entry name" value="PROTEIN-L-ISOASPARTATE(D-ASPARTATE) O-METHYLTRANSFERASE"/>
    <property type="match status" value="1"/>
</dbReference>
<dbReference type="HAMAP" id="MF_00090">
    <property type="entry name" value="PIMT"/>
    <property type="match status" value="1"/>
</dbReference>
<evidence type="ECO:0000256" key="1">
    <source>
        <dbReference type="ARBA" id="ARBA00004496"/>
    </source>
</evidence>
<dbReference type="InterPro" id="IPR000682">
    <property type="entry name" value="PCMT"/>
</dbReference>
<evidence type="ECO:0000256" key="3">
    <source>
        <dbReference type="ARBA" id="ARBA00022490"/>
    </source>
</evidence>
<feature type="active site" evidence="7">
    <location>
        <position position="97"/>
    </location>
</feature>
<dbReference type="GO" id="GO:0004719">
    <property type="term" value="F:protein-L-isoaspartate (D-aspartate) O-methyltransferase activity"/>
    <property type="evidence" value="ECO:0007669"/>
    <property type="project" value="UniProtKB-UniRule"/>
</dbReference>
<dbReference type="GO" id="GO:0005737">
    <property type="term" value="C:cytoplasm"/>
    <property type="evidence" value="ECO:0007669"/>
    <property type="project" value="UniProtKB-SubCell"/>
</dbReference>
<accession>A0A1G7QQC6</accession>
<dbReference type="CDD" id="cd02440">
    <property type="entry name" value="AdoMet_MTases"/>
    <property type="match status" value="1"/>
</dbReference>
<dbReference type="AlphaFoldDB" id="A0A1G7QQC6"/>
<dbReference type="NCBIfam" id="NF001453">
    <property type="entry name" value="PRK00312.1"/>
    <property type="match status" value="1"/>
</dbReference>
<sequence length="256" mass="28689">MWVRRIDLRGKIWFHFRHMYDSSFTGGDGRRPSGNRVDPRRLRQRMVREQLEARGITDPGVLAAMGAVPRHLFVQEALRAQAYEDTPLPIGYGQTISQPYIVALMSQMLEVRRGMRVLEIGTGSGYQAAVLAAMGCTVFTVERLRELYGSTTALLRQLGLRSIHMQRRDGTLGVPEAAPFDRIIVTAGGPEVPPPLVDQLDEGGILLIPVGSRPRTQRLLRLRKTQGRVSSEDLGPVIFVDLVGDHGWQDRRPPQY</sequence>
<evidence type="ECO:0000256" key="6">
    <source>
        <dbReference type="ARBA" id="ARBA00022691"/>
    </source>
</evidence>
<name>A0A1G7QQC6_9BACT</name>
<evidence type="ECO:0000256" key="4">
    <source>
        <dbReference type="ARBA" id="ARBA00022603"/>
    </source>
</evidence>
<dbReference type="Pfam" id="PF01135">
    <property type="entry name" value="PCMT"/>
    <property type="match status" value="1"/>
</dbReference>
<reference evidence="9" key="1">
    <citation type="submission" date="2016-10" db="EMBL/GenBank/DDBJ databases">
        <authorList>
            <person name="Varghese N."/>
            <person name="Submissions S."/>
        </authorList>
    </citation>
    <scope>NUCLEOTIDE SEQUENCE [LARGE SCALE GENOMIC DNA]</scope>
    <source>
        <strain evidence="9">KHC7</strain>
    </source>
</reference>
<dbReference type="EMBL" id="FNBX01000023">
    <property type="protein sequence ID" value="SDG00702.1"/>
    <property type="molecule type" value="Genomic_DNA"/>
</dbReference>
<keyword evidence="6 7" id="KW-0949">S-adenosyl-L-methionine</keyword>
<dbReference type="Proteomes" id="UP000199355">
    <property type="component" value="Unassembled WGS sequence"/>
</dbReference>
<comment type="function">
    <text evidence="7">Catalyzes the methyl esterification of L-isoaspartyl residues in peptides and proteins that result from spontaneous decomposition of normal L-aspartyl and L-asparaginyl residues. It plays a role in the repair and/or degradation of damaged proteins.</text>
</comment>
<protein>
    <recommendedName>
        <fullName evidence="7">Protein-L-isoaspartate O-methyltransferase</fullName>
        <ecNumber evidence="7">2.1.1.77</ecNumber>
    </recommendedName>
    <alternativeName>
        <fullName evidence="7">L-isoaspartyl protein carboxyl methyltransferase</fullName>
    </alternativeName>
    <alternativeName>
        <fullName evidence="7">Protein L-isoaspartyl methyltransferase</fullName>
    </alternativeName>
    <alternativeName>
        <fullName evidence="7">Protein-beta-aspartate methyltransferase</fullName>
        <shortName evidence="7">PIMT</shortName>
    </alternativeName>
</protein>
<comment type="catalytic activity">
    <reaction evidence="7">
        <text>[protein]-L-isoaspartate + S-adenosyl-L-methionine = [protein]-L-isoaspartate alpha-methyl ester + S-adenosyl-L-homocysteine</text>
        <dbReference type="Rhea" id="RHEA:12705"/>
        <dbReference type="Rhea" id="RHEA-COMP:12143"/>
        <dbReference type="Rhea" id="RHEA-COMP:12144"/>
        <dbReference type="ChEBI" id="CHEBI:57856"/>
        <dbReference type="ChEBI" id="CHEBI:59789"/>
        <dbReference type="ChEBI" id="CHEBI:90596"/>
        <dbReference type="ChEBI" id="CHEBI:90598"/>
        <dbReference type="EC" id="2.1.1.77"/>
    </reaction>
</comment>
<organism evidence="8 9">
    <name type="scientific">Desulfovibrio legallii</name>
    <dbReference type="NCBI Taxonomy" id="571438"/>
    <lineage>
        <taxon>Bacteria</taxon>
        <taxon>Pseudomonadati</taxon>
        <taxon>Thermodesulfobacteriota</taxon>
        <taxon>Desulfovibrionia</taxon>
        <taxon>Desulfovibrionales</taxon>
        <taxon>Desulfovibrionaceae</taxon>
        <taxon>Desulfovibrio</taxon>
    </lineage>
</organism>
<evidence type="ECO:0000256" key="7">
    <source>
        <dbReference type="HAMAP-Rule" id="MF_00090"/>
    </source>
</evidence>
<evidence type="ECO:0000256" key="2">
    <source>
        <dbReference type="ARBA" id="ARBA00005369"/>
    </source>
</evidence>
<evidence type="ECO:0000313" key="9">
    <source>
        <dbReference type="Proteomes" id="UP000199355"/>
    </source>
</evidence>
<dbReference type="EC" id="2.1.1.77" evidence="7"/>
<dbReference type="PANTHER" id="PTHR11579">
    <property type="entry name" value="PROTEIN-L-ISOASPARTATE O-METHYLTRANSFERASE"/>
    <property type="match status" value="1"/>
</dbReference>
<keyword evidence="4 7" id="KW-0489">Methyltransferase</keyword>
<dbReference type="FunFam" id="3.40.50.150:FF:000010">
    <property type="entry name" value="Protein-L-isoaspartate O-methyltransferase"/>
    <property type="match status" value="1"/>
</dbReference>
<evidence type="ECO:0000313" key="8">
    <source>
        <dbReference type="EMBL" id="SDG00702.1"/>
    </source>
</evidence>
<comment type="subcellular location">
    <subcellularLocation>
        <location evidence="1 7">Cytoplasm</location>
    </subcellularLocation>
</comment>
<dbReference type="GO" id="GO:0030091">
    <property type="term" value="P:protein repair"/>
    <property type="evidence" value="ECO:0007669"/>
    <property type="project" value="UniProtKB-UniRule"/>
</dbReference>
<dbReference type="NCBIfam" id="TIGR00080">
    <property type="entry name" value="pimt"/>
    <property type="match status" value="1"/>
</dbReference>
<dbReference type="InterPro" id="IPR029063">
    <property type="entry name" value="SAM-dependent_MTases_sf"/>
</dbReference>
<comment type="similarity">
    <text evidence="2 7">Belongs to the methyltransferase superfamily. L-isoaspartyl/D-aspartyl protein methyltransferase family.</text>
</comment>
<dbReference type="STRING" id="571438.SAMN05192586_12313"/>
<proteinExistence type="inferred from homology"/>
<dbReference type="SUPFAM" id="SSF53335">
    <property type="entry name" value="S-adenosyl-L-methionine-dependent methyltransferases"/>
    <property type="match status" value="1"/>
</dbReference>
<keyword evidence="3 7" id="KW-0963">Cytoplasm</keyword>
<gene>
    <name evidence="7" type="primary">pcm</name>
    <name evidence="8" type="ORF">SAMN05192586_12313</name>
</gene>